<protein>
    <submittedName>
        <fullName evidence="1">Uncharacterized protein</fullName>
    </submittedName>
</protein>
<gene>
    <name evidence="1" type="ORF">LEA_18335</name>
</gene>
<feature type="non-terminal residue" evidence="1">
    <location>
        <position position="123"/>
    </location>
</feature>
<sequence>MDEALDFYHREIQPDESKETLRAQQVLQDPFSRDSCEIQYVPLYDYETKKPVSFILLSAGVDGKMDNKITPSDTLYLNNWWAKLDVYNYEEAVLLQDYWIKWEDLCRAYGEDIETLLKYNPPY</sequence>
<proteinExistence type="predicted"/>
<evidence type="ECO:0000313" key="1">
    <source>
        <dbReference type="EMBL" id="EKC49564.1"/>
    </source>
</evidence>
<dbReference type="EMBL" id="AJWY01012578">
    <property type="protein sequence ID" value="EKC49564.1"/>
    <property type="molecule type" value="Genomic_DNA"/>
</dbReference>
<reference evidence="1" key="1">
    <citation type="journal article" date="2013" name="Environ. Microbiol.">
        <title>Microbiota from the distal guts of lean and obese adolescents exhibit partial functional redundancy besides clear differences in community structure.</title>
        <authorList>
            <person name="Ferrer M."/>
            <person name="Ruiz A."/>
            <person name="Lanza F."/>
            <person name="Haange S.B."/>
            <person name="Oberbach A."/>
            <person name="Till H."/>
            <person name="Bargiela R."/>
            <person name="Campoy C."/>
            <person name="Segura M.T."/>
            <person name="Richter M."/>
            <person name="von Bergen M."/>
            <person name="Seifert J."/>
            <person name="Suarez A."/>
        </authorList>
    </citation>
    <scope>NUCLEOTIDE SEQUENCE</scope>
</reference>
<comment type="caution">
    <text evidence="1">The sequence shown here is derived from an EMBL/GenBank/DDBJ whole genome shotgun (WGS) entry which is preliminary data.</text>
</comment>
<organism evidence="1">
    <name type="scientific">human gut metagenome</name>
    <dbReference type="NCBI Taxonomy" id="408170"/>
    <lineage>
        <taxon>unclassified sequences</taxon>
        <taxon>metagenomes</taxon>
        <taxon>organismal metagenomes</taxon>
    </lineage>
</organism>
<name>K1S2K9_9ZZZZ</name>
<accession>K1S2K9</accession>
<dbReference type="AlphaFoldDB" id="K1S2K9"/>